<sequence length="397" mass="43863">MSFLGANGGGFMGGSSFGGGGGYGMGYGGGMGMGMGMGSMYGGGMGMMQQQQQQQQMPQIDPATGQPVAPQGYQFDLRRDIQATIGGMNASLGLAYGLTQMLSLSAIGLKFALKAAKFILAKIFDSNNILAPIKFLLKILFGINFKSTPKPVPLTYLSSAQQMKALENMWDSQKPERHWGGLFPKKFLGMTGALLKSVILAFVGLALQFVLFLVKRGKAKRLEQIKKREEEEAQERIRKMEEQWKLAEEQETNHKPDFILPNNAILEVVSSENEDQTETQDEYSGLFGQKKKPTHAYDGELNAMTFNHVKSSNAFTKKAPMFDVSLMDQDEEFNRWLNQASDSKLSKKSEDGWPKKKSHLWQKSKRQETHLNGNKSFNLPGVQSQLSFGAPASGNQQ</sequence>
<evidence type="ECO:0000313" key="4">
    <source>
        <dbReference type="EMBL" id="TNV78589.1"/>
    </source>
</evidence>
<feature type="coiled-coil region" evidence="1">
    <location>
        <begin position="219"/>
        <end position="250"/>
    </location>
</feature>
<evidence type="ECO:0000256" key="2">
    <source>
        <dbReference type="SAM" id="MobiDB-lite"/>
    </source>
</evidence>
<organism evidence="4 5">
    <name type="scientific">Halteria grandinella</name>
    <dbReference type="NCBI Taxonomy" id="5974"/>
    <lineage>
        <taxon>Eukaryota</taxon>
        <taxon>Sar</taxon>
        <taxon>Alveolata</taxon>
        <taxon>Ciliophora</taxon>
        <taxon>Intramacronucleata</taxon>
        <taxon>Spirotrichea</taxon>
        <taxon>Stichotrichia</taxon>
        <taxon>Sporadotrichida</taxon>
        <taxon>Halteriidae</taxon>
        <taxon>Halteria</taxon>
    </lineage>
</organism>
<evidence type="ECO:0000256" key="1">
    <source>
        <dbReference type="SAM" id="Coils"/>
    </source>
</evidence>
<feature type="compositionally biased region" description="Basic and acidic residues" evidence="2">
    <location>
        <begin position="344"/>
        <end position="354"/>
    </location>
</feature>
<feature type="region of interest" description="Disordered" evidence="2">
    <location>
        <begin position="341"/>
        <end position="397"/>
    </location>
</feature>
<comment type="caution">
    <text evidence="4">The sequence shown here is derived from an EMBL/GenBank/DDBJ whole genome shotgun (WGS) entry which is preliminary data.</text>
</comment>
<proteinExistence type="predicted"/>
<keyword evidence="3" id="KW-0472">Membrane</keyword>
<feature type="compositionally biased region" description="Polar residues" evidence="2">
    <location>
        <begin position="370"/>
        <end position="397"/>
    </location>
</feature>
<dbReference type="Proteomes" id="UP000785679">
    <property type="component" value="Unassembled WGS sequence"/>
</dbReference>
<dbReference type="AlphaFoldDB" id="A0A8J8T1D8"/>
<keyword evidence="1" id="KW-0175">Coiled coil</keyword>
<dbReference type="EMBL" id="RRYP01010128">
    <property type="protein sequence ID" value="TNV78589.1"/>
    <property type="molecule type" value="Genomic_DNA"/>
</dbReference>
<protein>
    <submittedName>
        <fullName evidence="4">Uncharacterized protein</fullName>
    </submittedName>
</protein>
<name>A0A8J8T1D8_HALGN</name>
<reference evidence="4" key="1">
    <citation type="submission" date="2019-06" db="EMBL/GenBank/DDBJ databases">
        <authorList>
            <person name="Zheng W."/>
        </authorList>
    </citation>
    <scope>NUCLEOTIDE SEQUENCE</scope>
    <source>
        <strain evidence="4">QDHG01</strain>
    </source>
</reference>
<evidence type="ECO:0000313" key="5">
    <source>
        <dbReference type="Proteomes" id="UP000785679"/>
    </source>
</evidence>
<keyword evidence="3" id="KW-1133">Transmembrane helix</keyword>
<keyword evidence="5" id="KW-1185">Reference proteome</keyword>
<evidence type="ECO:0000256" key="3">
    <source>
        <dbReference type="SAM" id="Phobius"/>
    </source>
</evidence>
<dbReference type="OrthoDB" id="10624498at2759"/>
<keyword evidence="3" id="KW-0812">Transmembrane</keyword>
<feature type="transmembrane region" description="Helical" evidence="3">
    <location>
        <begin position="193"/>
        <end position="214"/>
    </location>
</feature>
<accession>A0A8J8T1D8</accession>
<gene>
    <name evidence="4" type="ORF">FGO68_gene9266</name>
</gene>
<feature type="compositionally biased region" description="Basic residues" evidence="2">
    <location>
        <begin position="355"/>
        <end position="364"/>
    </location>
</feature>